<dbReference type="PANTHER" id="PTHR12806:SF0">
    <property type="entry name" value="VACUOLAR-SORTING PROTEIN SNF8"/>
    <property type="match status" value="1"/>
</dbReference>
<organism evidence="4 5">
    <name type="scientific">Cichlidogyrus casuarinus</name>
    <dbReference type="NCBI Taxonomy" id="1844966"/>
    <lineage>
        <taxon>Eukaryota</taxon>
        <taxon>Metazoa</taxon>
        <taxon>Spiralia</taxon>
        <taxon>Lophotrochozoa</taxon>
        <taxon>Platyhelminthes</taxon>
        <taxon>Monogenea</taxon>
        <taxon>Monopisthocotylea</taxon>
        <taxon>Dactylogyridea</taxon>
        <taxon>Ancyrocephalidae</taxon>
        <taxon>Cichlidogyrus</taxon>
    </lineage>
</organism>
<dbReference type="EMBL" id="JBJKFK010000001">
    <property type="protein sequence ID" value="KAL3321311.1"/>
    <property type="molecule type" value="Genomic_DNA"/>
</dbReference>
<evidence type="ECO:0000256" key="1">
    <source>
        <dbReference type="ARBA" id="ARBA00009834"/>
    </source>
</evidence>
<keyword evidence="5" id="KW-1185">Reference proteome</keyword>
<evidence type="ECO:0000256" key="2">
    <source>
        <dbReference type="ARBA" id="ARBA00017052"/>
    </source>
</evidence>
<dbReference type="SUPFAM" id="SSF46785">
    <property type="entry name" value="Winged helix' DNA-binding domain"/>
    <property type="match status" value="2"/>
</dbReference>
<sequence>MRKAGIGAINNKNLTANRFKYKKDDLKSSSLLALSDQVSEVRSALKNFATNHKDEIRKNREFRTHFHAMCATVGLDPLCYSRGQWSTLLGIGDFYYLLGIKVIEFCYVWQNLNGGLFLVADIVEYLNKNSDKESLVSTDDVLRAVKQLDCLGTAFSIIYSNSSNLPMIQSIPLELNLDYIHLIDLSESHNGCISLNDCTNKLSWSEERALQGLETLLKNGIAWLDQPNEQTKLYWITSHFRV</sequence>
<dbReference type="PANTHER" id="PTHR12806">
    <property type="entry name" value="EAP30 SUBUNIT OF ELL COMPLEX"/>
    <property type="match status" value="1"/>
</dbReference>
<dbReference type="Gene3D" id="6.10.140.180">
    <property type="match status" value="1"/>
</dbReference>
<name>A0ABD2QRL8_9PLAT</name>
<gene>
    <name evidence="4" type="primary">SNF8_1</name>
    <name evidence="4" type="ORF">Ciccas_000018</name>
</gene>
<dbReference type="InterPro" id="IPR036388">
    <property type="entry name" value="WH-like_DNA-bd_sf"/>
</dbReference>
<dbReference type="Pfam" id="PF04157">
    <property type="entry name" value="EAP30"/>
    <property type="match status" value="1"/>
</dbReference>
<dbReference type="InterPro" id="IPR040608">
    <property type="entry name" value="Snf8/Vps36"/>
</dbReference>
<comment type="similarity">
    <text evidence="1">Belongs to the SNF8 family.</text>
</comment>
<evidence type="ECO:0000313" key="5">
    <source>
        <dbReference type="Proteomes" id="UP001626550"/>
    </source>
</evidence>
<evidence type="ECO:0000256" key="3">
    <source>
        <dbReference type="ARBA" id="ARBA00030097"/>
    </source>
</evidence>
<evidence type="ECO:0000313" key="4">
    <source>
        <dbReference type="EMBL" id="KAL3321311.1"/>
    </source>
</evidence>
<comment type="caution">
    <text evidence="4">The sequence shown here is derived from an EMBL/GenBank/DDBJ whole genome shotgun (WGS) entry which is preliminary data.</text>
</comment>
<proteinExistence type="inferred from homology"/>
<dbReference type="Proteomes" id="UP001626550">
    <property type="component" value="Unassembled WGS sequence"/>
</dbReference>
<dbReference type="Gene3D" id="1.10.10.10">
    <property type="entry name" value="Winged helix-like DNA-binding domain superfamily/Winged helix DNA-binding domain"/>
    <property type="match status" value="2"/>
</dbReference>
<accession>A0ABD2QRL8</accession>
<dbReference type="InterPro" id="IPR016689">
    <property type="entry name" value="ESCRT-2_cplx_Snf8"/>
</dbReference>
<protein>
    <recommendedName>
        <fullName evidence="2">Vacuolar-sorting protein SNF8</fullName>
    </recommendedName>
    <alternativeName>
        <fullName evidence="3">ESCRT-II complex subunit VPS22</fullName>
    </alternativeName>
</protein>
<dbReference type="AlphaFoldDB" id="A0ABD2QRL8"/>
<dbReference type="InterPro" id="IPR036390">
    <property type="entry name" value="WH_DNA-bd_sf"/>
</dbReference>
<reference evidence="4 5" key="1">
    <citation type="submission" date="2024-11" db="EMBL/GenBank/DDBJ databases">
        <title>Adaptive evolution of stress response genes in parasites aligns with host niche diversity.</title>
        <authorList>
            <person name="Hahn C."/>
            <person name="Resl P."/>
        </authorList>
    </citation>
    <scope>NUCLEOTIDE SEQUENCE [LARGE SCALE GENOMIC DNA]</scope>
    <source>
        <strain evidence="4">EGGRZ-B1_66</strain>
        <tissue evidence="4">Body</tissue>
    </source>
</reference>